<gene>
    <name evidence="4" type="ORF">ACFOM8_15325</name>
</gene>
<dbReference type="EMBL" id="JBHRXY010000015">
    <property type="protein sequence ID" value="MFC3630815.1"/>
    <property type="molecule type" value="Genomic_DNA"/>
</dbReference>
<dbReference type="PANTHER" id="PTHR43214:SF42">
    <property type="entry name" value="TRANSCRIPTIONAL REGULATORY PROTEIN DESR"/>
    <property type="match status" value="1"/>
</dbReference>
<proteinExistence type="predicted"/>
<dbReference type="InterPro" id="IPR016032">
    <property type="entry name" value="Sig_transdc_resp-reg_C-effctor"/>
</dbReference>
<name>A0ABV7U789_9RHOB</name>
<evidence type="ECO:0000313" key="5">
    <source>
        <dbReference type="Proteomes" id="UP001595539"/>
    </source>
</evidence>
<keyword evidence="5" id="KW-1185">Reference proteome</keyword>
<sequence length="286" mass="30632">MTSSALILFDPNELRTAAFAAFLEPWARQAGIGLHVVHDPEALASLPVHDTAACLYSIGGLSLRDQEVGQIIERMRGLFPDSPLIVFSDIADSLEIAMAIYLGLRGFIPTTMPSHVALAAIQFILNGGTYHPHSSAGARSAAAPVPASAMIRHIDEHRTAKANASATPQAASLSSPRWLGSGPVPLQRRSDRAAAGASLDPLTKRRHIEVLEFLARGETNKEIARHLNLTEATIKVYVRELMRHFGAKNRMQVALKASAVYEADPVNPAMVGVLPEPSVAGAFSAR</sequence>
<dbReference type="Gene3D" id="3.40.50.2300">
    <property type="match status" value="1"/>
</dbReference>
<feature type="compositionally biased region" description="Polar residues" evidence="2">
    <location>
        <begin position="162"/>
        <end position="175"/>
    </location>
</feature>
<dbReference type="PROSITE" id="PS50043">
    <property type="entry name" value="HTH_LUXR_2"/>
    <property type="match status" value="1"/>
</dbReference>
<dbReference type="Proteomes" id="UP001595539">
    <property type="component" value="Unassembled WGS sequence"/>
</dbReference>
<dbReference type="RefSeq" id="WP_377762825.1">
    <property type="nucleotide sequence ID" value="NZ_JBHRXY010000015.1"/>
</dbReference>
<evidence type="ECO:0000256" key="1">
    <source>
        <dbReference type="ARBA" id="ARBA00023125"/>
    </source>
</evidence>
<dbReference type="InterPro" id="IPR039420">
    <property type="entry name" value="WalR-like"/>
</dbReference>
<evidence type="ECO:0000313" key="4">
    <source>
        <dbReference type="EMBL" id="MFC3630815.1"/>
    </source>
</evidence>
<dbReference type="CDD" id="cd06170">
    <property type="entry name" value="LuxR_C_like"/>
    <property type="match status" value="1"/>
</dbReference>
<accession>A0ABV7U789</accession>
<feature type="region of interest" description="Disordered" evidence="2">
    <location>
        <begin position="159"/>
        <end position="184"/>
    </location>
</feature>
<keyword evidence="1" id="KW-0238">DNA-binding</keyword>
<protein>
    <submittedName>
        <fullName evidence="4">LuxR C-terminal-related transcriptional regulator</fullName>
    </submittedName>
</protein>
<dbReference type="PANTHER" id="PTHR43214">
    <property type="entry name" value="TWO-COMPONENT RESPONSE REGULATOR"/>
    <property type="match status" value="1"/>
</dbReference>
<evidence type="ECO:0000256" key="2">
    <source>
        <dbReference type="SAM" id="MobiDB-lite"/>
    </source>
</evidence>
<dbReference type="SUPFAM" id="SSF46894">
    <property type="entry name" value="C-terminal effector domain of the bipartite response regulators"/>
    <property type="match status" value="1"/>
</dbReference>
<comment type="caution">
    <text evidence="4">The sequence shown here is derived from an EMBL/GenBank/DDBJ whole genome shotgun (WGS) entry which is preliminary data.</text>
</comment>
<evidence type="ECO:0000259" key="3">
    <source>
        <dbReference type="PROSITE" id="PS50043"/>
    </source>
</evidence>
<feature type="domain" description="HTH luxR-type" evidence="3">
    <location>
        <begin position="195"/>
        <end position="261"/>
    </location>
</feature>
<reference evidence="5" key="1">
    <citation type="journal article" date="2019" name="Int. J. Syst. Evol. Microbiol.">
        <title>The Global Catalogue of Microorganisms (GCM) 10K type strain sequencing project: providing services to taxonomists for standard genome sequencing and annotation.</title>
        <authorList>
            <consortium name="The Broad Institute Genomics Platform"/>
            <consortium name="The Broad Institute Genome Sequencing Center for Infectious Disease"/>
            <person name="Wu L."/>
            <person name="Ma J."/>
        </authorList>
    </citation>
    <scope>NUCLEOTIDE SEQUENCE [LARGE SCALE GENOMIC DNA]</scope>
    <source>
        <strain evidence="5">KCTC 42473</strain>
    </source>
</reference>
<dbReference type="SMART" id="SM00421">
    <property type="entry name" value="HTH_LUXR"/>
    <property type="match status" value="1"/>
</dbReference>
<dbReference type="InterPro" id="IPR000792">
    <property type="entry name" value="Tscrpt_reg_LuxR_C"/>
</dbReference>
<dbReference type="PRINTS" id="PR00038">
    <property type="entry name" value="HTHLUXR"/>
</dbReference>
<dbReference type="Pfam" id="PF00196">
    <property type="entry name" value="GerE"/>
    <property type="match status" value="1"/>
</dbReference>
<organism evidence="4 5">
    <name type="scientific">Paracoccus angustae</name>
    <dbReference type="NCBI Taxonomy" id="1671480"/>
    <lineage>
        <taxon>Bacteria</taxon>
        <taxon>Pseudomonadati</taxon>
        <taxon>Pseudomonadota</taxon>
        <taxon>Alphaproteobacteria</taxon>
        <taxon>Rhodobacterales</taxon>
        <taxon>Paracoccaceae</taxon>
        <taxon>Paracoccus</taxon>
    </lineage>
</organism>